<keyword evidence="2" id="KW-0378">Hydrolase</keyword>
<dbReference type="GO" id="GO:0016787">
    <property type="term" value="F:hydrolase activity"/>
    <property type="evidence" value="ECO:0007669"/>
    <property type="project" value="UniProtKB-KW"/>
</dbReference>
<keyword evidence="3" id="KW-0067">ATP-binding</keyword>
<dbReference type="Pfam" id="PF08706">
    <property type="entry name" value="D5_N"/>
    <property type="match status" value="1"/>
</dbReference>
<dbReference type="Gene3D" id="3.40.50.300">
    <property type="entry name" value="P-loop containing nucleotide triphosphate hydrolases"/>
    <property type="match status" value="1"/>
</dbReference>
<dbReference type="AlphaFoldDB" id="A0A1Z3HJ35"/>
<dbReference type="InterPro" id="IPR014015">
    <property type="entry name" value="Helicase_SF3_DNA-vir"/>
</dbReference>
<evidence type="ECO:0000256" key="3">
    <source>
        <dbReference type="ARBA" id="ARBA00022840"/>
    </source>
</evidence>
<dbReference type="Pfam" id="PF19263">
    <property type="entry name" value="DUF5906"/>
    <property type="match status" value="1"/>
</dbReference>
<feature type="domain" description="SF3 helicase" evidence="4">
    <location>
        <begin position="381"/>
        <end position="538"/>
    </location>
</feature>
<evidence type="ECO:0000259" key="4">
    <source>
        <dbReference type="PROSITE" id="PS51206"/>
    </source>
</evidence>
<dbReference type="PROSITE" id="PS51206">
    <property type="entry name" value="SF3_HELICASE_1"/>
    <property type="match status" value="1"/>
</dbReference>
<dbReference type="SUPFAM" id="SSF52540">
    <property type="entry name" value="P-loop containing nucleoside triphosphate hydrolases"/>
    <property type="match status" value="1"/>
</dbReference>
<evidence type="ECO:0000313" key="5">
    <source>
        <dbReference type="EMBL" id="ASC70311.1"/>
    </source>
</evidence>
<organism evidence="5 6">
    <name type="scientific">Halomicronema hongdechloris C2206</name>
    <dbReference type="NCBI Taxonomy" id="1641165"/>
    <lineage>
        <taxon>Bacteria</taxon>
        <taxon>Bacillati</taxon>
        <taxon>Cyanobacteriota</taxon>
        <taxon>Cyanophyceae</taxon>
        <taxon>Nodosilineales</taxon>
        <taxon>Nodosilineaceae</taxon>
        <taxon>Halomicronema</taxon>
    </lineage>
</organism>
<evidence type="ECO:0000313" key="6">
    <source>
        <dbReference type="Proteomes" id="UP000191901"/>
    </source>
</evidence>
<proteinExistence type="predicted"/>
<dbReference type="InterPro" id="IPR014818">
    <property type="entry name" value="Phage/plasmid_primase_P4_C"/>
</dbReference>
<dbReference type="InterPro" id="IPR027417">
    <property type="entry name" value="P-loop_NTPase"/>
</dbReference>
<protein>
    <recommendedName>
        <fullName evidence="4">SF3 helicase domain-containing protein</fullName>
    </recommendedName>
</protein>
<sequence length="771" mass="85953">MPPGATLSDLAAVTEGWKDAAIATIRTGRPVGAIAGVSHIAKTLPAGVGVTTVFDSDGLTNANVMQALIRGGLHLGGKITLIPRDIGEKCGATEFFGSGRTQSDFDQLLAGARNPRAFFLQWLGYLSDAPLPKNCDTLTALYQRLWRIAWHLDRDCHELRSRVEAFIQAHSRANGVKLNKPDVRAIRSAATKPLWERESQRQLAERRAAATTQTDSSWTVKRCFDDAITLTPDGVRLPPTGKLAALMEQSWSKHLKWRLDFSSFYAYGRTTPGLWERVSDREVKELVQRELDAAGTDGEYGLTVVDNTVALLSQRVSVRQLPQAHGYIPFRNGVLRVSDRTLLEHSPDYGFTWQLPYDYIPGAECGPVVDWLGWAVNGDKTVVQLIRACLKAMILGRTDFQRYLEIVGPGGTGKGVLIRLIQALLGRSNTVSTSLSRIANSRFETGRFMGKRLIFIPDADYNPTAVDTLKQLTGEDFIPWERKNENSDYCDGFTLEGWVMVATNREIVASDHTNALFRRRIPIYFNHVVPDGERRDLISFCPDGSLRGEFADLLPGVFNWVLDMPDKLMERYIKNPREYVRSMGEFQAETLLETNSVAAWVDENVVYQPGEFAKIGGKNNPADSCLYPNYVAWCEATGSKTVGLRTFVKDFKNLFCNELGLDVSKRRDRNRGSGFDNIRLRICGGDGEPREDEPCTVERALGGSTQNDTNGDGDGISLSKQDLKQLLNLYSDDPPVFESELQRLSGLQRDHLYQELPELRPMAGEVNGHVR</sequence>
<dbReference type="InterPro" id="IPR051620">
    <property type="entry name" value="ORF904-like_C"/>
</dbReference>
<evidence type="ECO:0000256" key="1">
    <source>
        <dbReference type="ARBA" id="ARBA00022741"/>
    </source>
</evidence>
<dbReference type="Proteomes" id="UP000191901">
    <property type="component" value="Chromosome"/>
</dbReference>
<name>A0A1Z3HJ35_9CYAN</name>
<dbReference type="NCBIfam" id="TIGR01613">
    <property type="entry name" value="primase_Cterm"/>
    <property type="match status" value="1"/>
</dbReference>
<dbReference type="InterPro" id="IPR045455">
    <property type="entry name" value="NrS-1_pol-like_helicase"/>
</dbReference>
<dbReference type="PANTHER" id="PTHR35372:SF2">
    <property type="entry name" value="SF3 HELICASE DOMAIN-CONTAINING PROTEIN"/>
    <property type="match status" value="1"/>
</dbReference>
<dbReference type="GO" id="GO:0005524">
    <property type="term" value="F:ATP binding"/>
    <property type="evidence" value="ECO:0007669"/>
    <property type="project" value="UniProtKB-KW"/>
</dbReference>
<keyword evidence="6" id="KW-1185">Reference proteome</keyword>
<keyword evidence="1" id="KW-0547">Nucleotide-binding</keyword>
<reference evidence="5 6" key="1">
    <citation type="journal article" date="2016" name="Biochim. Biophys. Acta">
        <title>Characterization of red-shifted phycobilisomes isolated from the chlorophyll f-containing cyanobacterium Halomicronema hongdechloris.</title>
        <authorList>
            <person name="Li Y."/>
            <person name="Lin Y."/>
            <person name="Garvey C.J."/>
            <person name="Birch D."/>
            <person name="Corkery R.W."/>
            <person name="Loughlin P.C."/>
            <person name="Scheer H."/>
            <person name="Willows R.D."/>
            <person name="Chen M."/>
        </authorList>
    </citation>
    <scope>NUCLEOTIDE SEQUENCE [LARGE SCALE GENOMIC DNA]</scope>
    <source>
        <strain evidence="5 6">C2206</strain>
    </source>
</reference>
<accession>A0A1Z3HJ35</accession>
<dbReference type="SMART" id="SM00885">
    <property type="entry name" value="D5_N"/>
    <property type="match status" value="1"/>
</dbReference>
<dbReference type="EMBL" id="CP021983">
    <property type="protein sequence ID" value="ASC70311.1"/>
    <property type="molecule type" value="Genomic_DNA"/>
</dbReference>
<evidence type="ECO:0000256" key="2">
    <source>
        <dbReference type="ARBA" id="ARBA00022801"/>
    </source>
</evidence>
<dbReference type="KEGG" id="hhg:XM38_012480"/>
<dbReference type="PANTHER" id="PTHR35372">
    <property type="entry name" value="ATP BINDING PROTEIN-RELATED"/>
    <property type="match status" value="1"/>
</dbReference>
<dbReference type="InterPro" id="IPR006500">
    <property type="entry name" value="Helicase_put_C_phage/plasmid"/>
</dbReference>
<gene>
    <name evidence="5" type="ORF">XM38_012480</name>
</gene>